<evidence type="ECO:0000313" key="3">
    <source>
        <dbReference type="Proteomes" id="UP000501191"/>
    </source>
</evidence>
<feature type="region of interest" description="Disordered" evidence="1">
    <location>
        <begin position="14"/>
        <end position="40"/>
    </location>
</feature>
<dbReference type="Proteomes" id="UP000501191">
    <property type="component" value="Segment"/>
</dbReference>
<evidence type="ECO:0000256" key="1">
    <source>
        <dbReference type="SAM" id="MobiDB-lite"/>
    </source>
</evidence>
<name>A0A6M2YT14_9CAUD</name>
<dbReference type="GeneID" id="63911508"/>
<protein>
    <submittedName>
        <fullName evidence="2">Uncharacterized protein</fullName>
    </submittedName>
</protein>
<organism evidence="2 3">
    <name type="scientific">Mycobacterium phage Weirdo19</name>
    <dbReference type="NCBI Taxonomy" id="2601610"/>
    <lineage>
        <taxon>Viruses</taxon>
        <taxon>Duplodnaviria</taxon>
        <taxon>Heunggongvirae</taxon>
        <taxon>Uroviricota</taxon>
        <taxon>Caudoviricetes</taxon>
        <taxon>Rosariovirus</taxon>
        <taxon>Rosariovirus Weirdo19ES</taxon>
    </lineage>
</organism>
<proteinExistence type="predicted"/>
<dbReference type="KEGG" id="vg:63911508"/>
<dbReference type="EMBL" id="MN103533">
    <property type="protein sequence ID" value="QEA10840.1"/>
    <property type="molecule type" value="Genomic_DNA"/>
</dbReference>
<evidence type="ECO:0000313" key="2">
    <source>
        <dbReference type="EMBL" id="QEA10840.1"/>
    </source>
</evidence>
<sequence length="40" mass="4253">MFVLGRQGRATILGSRGVRSCGPPPPVASRGHNQHTTTDH</sequence>
<keyword evidence="3" id="KW-1185">Reference proteome</keyword>
<reference evidence="2 3" key="1">
    <citation type="journal article" date="2020" name="PLoS ONE">
        <title>Weirdo19ES is a novel singleton mycobacteriophage that selects for glycolipid deficient phage-resistant M. smegmatis mutants.</title>
        <authorList>
            <person name="Suarez C.A."/>
            <person name="Franceschelli J.J."/>
            <person name="Tasselli S.E."/>
            <person name="Morbidoni H.R."/>
        </authorList>
    </citation>
    <scope>NUCLEOTIDE SEQUENCE [LARGE SCALE GENOMIC DNA]</scope>
</reference>
<dbReference type="RefSeq" id="YP_010050773.1">
    <property type="nucleotide sequence ID" value="NC_054433.1"/>
</dbReference>
<accession>A0A6M2YT14</accession>